<dbReference type="AlphaFoldDB" id="A0A9P0P746"/>
<name>A0A9P0P746_ACAOB</name>
<dbReference type="Proteomes" id="UP001152888">
    <property type="component" value="Unassembled WGS sequence"/>
</dbReference>
<dbReference type="EMBL" id="CAKOFQ010006803">
    <property type="protein sequence ID" value="CAH1972945.1"/>
    <property type="molecule type" value="Genomic_DNA"/>
</dbReference>
<protein>
    <submittedName>
        <fullName evidence="1">Uncharacterized protein</fullName>
    </submittedName>
</protein>
<evidence type="ECO:0000313" key="2">
    <source>
        <dbReference type="Proteomes" id="UP001152888"/>
    </source>
</evidence>
<gene>
    <name evidence="1" type="ORF">ACAOBT_LOCUS10281</name>
</gene>
<sequence length="67" mass="7613">MVPPAHEIHLHNGKILTEESKFNSDGGKSFHLLEKLEQSYTFLSLTCSQCFEASFTHIAASKYRLSR</sequence>
<comment type="caution">
    <text evidence="1">The sequence shown here is derived from an EMBL/GenBank/DDBJ whole genome shotgun (WGS) entry which is preliminary data.</text>
</comment>
<proteinExistence type="predicted"/>
<accession>A0A9P0P746</accession>
<evidence type="ECO:0000313" key="1">
    <source>
        <dbReference type="EMBL" id="CAH1972945.1"/>
    </source>
</evidence>
<keyword evidence="2" id="KW-1185">Reference proteome</keyword>
<reference evidence="1" key="1">
    <citation type="submission" date="2022-03" db="EMBL/GenBank/DDBJ databases">
        <authorList>
            <person name="Sayadi A."/>
        </authorList>
    </citation>
    <scope>NUCLEOTIDE SEQUENCE</scope>
</reference>
<organism evidence="1 2">
    <name type="scientific">Acanthoscelides obtectus</name>
    <name type="common">Bean weevil</name>
    <name type="synonym">Bruchus obtectus</name>
    <dbReference type="NCBI Taxonomy" id="200917"/>
    <lineage>
        <taxon>Eukaryota</taxon>
        <taxon>Metazoa</taxon>
        <taxon>Ecdysozoa</taxon>
        <taxon>Arthropoda</taxon>
        <taxon>Hexapoda</taxon>
        <taxon>Insecta</taxon>
        <taxon>Pterygota</taxon>
        <taxon>Neoptera</taxon>
        <taxon>Endopterygota</taxon>
        <taxon>Coleoptera</taxon>
        <taxon>Polyphaga</taxon>
        <taxon>Cucujiformia</taxon>
        <taxon>Chrysomeloidea</taxon>
        <taxon>Chrysomelidae</taxon>
        <taxon>Bruchinae</taxon>
        <taxon>Bruchini</taxon>
        <taxon>Acanthoscelides</taxon>
    </lineage>
</organism>